<dbReference type="EMBL" id="CCSB01000001">
    <property type="protein sequence ID" value="CDZ76510.1"/>
    <property type="molecule type" value="Genomic_DNA"/>
</dbReference>
<dbReference type="STRING" id="1034943.BN59_00780"/>
<gene>
    <name evidence="1" type="ORF">BN59_00780</name>
</gene>
<dbReference type="Proteomes" id="UP000044071">
    <property type="component" value="Unassembled WGS sequence"/>
</dbReference>
<proteinExistence type="predicted"/>
<evidence type="ECO:0000313" key="1">
    <source>
        <dbReference type="EMBL" id="CDZ76510.1"/>
    </source>
</evidence>
<dbReference type="RefSeq" id="WP_052403120.1">
    <property type="nucleotide sequence ID" value="NZ_CCVW01000001.1"/>
</dbReference>
<dbReference type="eggNOG" id="ENOG502ZAS8">
    <property type="taxonomic scope" value="Bacteria"/>
</dbReference>
<keyword evidence="2" id="KW-1185">Reference proteome</keyword>
<organism evidence="1 2">
    <name type="scientific">Legionella massiliensis</name>
    <dbReference type="NCBI Taxonomy" id="1034943"/>
    <lineage>
        <taxon>Bacteria</taxon>
        <taxon>Pseudomonadati</taxon>
        <taxon>Pseudomonadota</taxon>
        <taxon>Gammaproteobacteria</taxon>
        <taxon>Legionellales</taxon>
        <taxon>Legionellaceae</taxon>
        <taxon>Legionella</taxon>
    </lineage>
</organism>
<name>A0A078KQ62_9GAMM</name>
<dbReference type="AlphaFoldDB" id="A0A078KQ62"/>
<protein>
    <submittedName>
        <fullName evidence="1">Uncharacterized protein</fullName>
    </submittedName>
</protein>
<reference evidence="1 2" key="1">
    <citation type="submission" date="2014-06" db="EMBL/GenBank/DDBJ databases">
        <authorList>
            <person name="Urmite Genomes Urmite Genomes"/>
        </authorList>
    </citation>
    <scope>NUCLEOTIDE SEQUENCE [LARGE SCALE GENOMIC DNA]</scope>
</reference>
<dbReference type="OrthoDB" id="5632105at2"/>
<evidence type="ECO:0000313" key="2">
    <source>
        <dbReference type="Proteomes" id="UP000044071"/>
    </source>
</evidence>
<accession>A0A078KQ62</accession>
<sequence length="712" mass="81259">MTNNRKKENLSSATLHNRNCYAYLCVLKDKIPESVLNKLETLSPTLAEKLKEIKQQKGYKSNYRYADVYQLFFDVVEDNIKTIFDDERKALVLKRNTLIGTQEFIRLNDQKNLGYSSLARAAKTFASAEKISELEAELKGLDEFINAIYANDNGILEQTYEVIKSLTQGVLSSADAIEKSITTLLEDKTGDKINKKSQTPSEAGGTWGLITAMASDNFKPQHTVSLATRRNYEYNRGLDLAEYRFGTQGQRHEGEARVSPLFERWLDVQQRLHPRQPGQHPFNHIYINNLGYDREGPLNYEGKKERALTLALHDLENRHDNIAVITLPADTGLMSSSDYKKTKDSHNYQAVYDEFLQIASQDPDLEREVKDFYISDKVRKHLFADEQGRYSIETEKVHLQRLLDNSFRALGIGKGTQLSSAQRQAVWFDFIKFELPNYITETLEPNSINFSCKDAIDRGGVSSAYYNLMKSFTLGCPLTREEFDRALHAAPAMVKARGMNHHLDIIWNAVDAYLANNYDEVNQNEGQRWLIEWRDVNCPHERASDLLALRVAQVEWELNSIYTGDLDEQQKIRLDKWKEFVQLVKEQSDKGVSGKRLLLDALTLTSKLYEDPNNVDLVKAYDKIADELDIKYPGVFNVIVGFMKACAGWLFSKIDDSVMEKGWATLQAGLEIDTRKTLIANMKDRLLTLNNPSVESHNDLLENNGGIDITVN</sequence>